<dbReference type="Pfam" id="PF07690">
    <property type="entry name" value="MFS_1"/>
    <property type="match status" value="1"/>
</dbReference>
<keyword evidence="3 7" id="KW-0812">Transmembrane</keyword>
<evidence type="ECO:0000256" key="5">
    <source>
        <dbReference type="ARBA" id="ARBA00023136"/>
    </source>
</evidence>
<dbReference type="GO" id="GO:0022857">
    <property type="term" value="F:transmembrane transporter activity"/>
    <property type="evidence" value="ECO:0007669"/>
    <property type="project" value="InterPro"/>
</dbReference>
<evidence type="ECO:0000256" key="6">
    <source>
        <dbReference type="ARBA" id="ARBA00024338"/>
    </source>
</evidence>
<feature type="transmembrane region" description="Helical" evidence="7">
    <location>
        <begin position="283"/>
        <end position="304"/>
    </location>
</feature>
<proteinExistence type="inferred from homology"/>
<evidence type="ECO:0000259" key="8">
    <source>
        <dbReference type="PROSITE" id="PS50850"/>
    </source>
</evidence>
<comment type="similarity">
    <text evidence="6">Belongs to the major facilitator superfamily. Spinster (TC 2.A.1.49) family.</text>
</comment>
<feature type="domain" description="Major facilitator superfamily (MFS) profile" evidence="8">
    <location>
        <begin position="27"/>
        <end position="465"/>
    </location>
</feature>
<comment type="caution">
    <text evidence="9">The sequence shown here is derived from an EMBL/GenBank/DDBJ whole genome shotgun (WGS) entry which is preliminary data.</text>
</comment>
<dbReference type="SUPFAM" id="SSF103473">
    <property type="entry name" value="MFS general substrate transporter"/>
    <property type="match status" value="1"/>
</dbReference>
<keyword evidence="5 7" id="KW-0472">Membrane</keyword>
<feature type="transmembrane region" description="Helical" evidence="7">
    <location>
        <begin position="316"/>
        <end position="337"/>
    </location>
</feature>
<evidence type="ECO:0000256" key="2">
    <source>
        <dbReference type="ARBA" id="ARBA00022448"/>
    </source>
</evidence>
<gene>
    <name evidence="9" type="ORF">KP509_09G033700</name>
</gene>
<evidence type="ECO:0000256" key="7">
    <source>
        <dbReference type="SAM" id="Phobius"/>
    </source>
</evidence>
<reference evidence="9" key="1">
    <citation type="submission" date="2021-08" db="EMBL/GenBank/DDBJ databases">
        <title>WGS assembly of Ceratopteris richardii.</title>
        <authorList>
            <person name="Marchant D.B."/>
            <person name="Chen G."/>
            <person name="Jenkins J."/>
            <person name="Shu S."/>
            <person name="Leebens-Mack J."/>
            <person name="Grimwood J."/>
            <person name="Schmutz J."/>
            <person name="Soltis P."/>
            <person name="Soltis D."/>
            <person name="Chen Z.-H."/>
        </authorList>
    </citation>
    <scope>NUCLEOTIDE SEQUENCE</scope>
    <source>
        <strain evidence="9">Whitten #5841</strain>
        <tissue evidence="9">Leaf</tissue>
    </source>
</reference>
<dbReference type="PANTHER" id="PTHR23505">
    <property type="entry name" value="SPINSTER"/>
    <property type="match status" value="1"/>
</dbReference>
<dbReference type="CDD" id="cd17328">
    <property type="entry name" value="MFS_spinster_like"/>
    <property type="match status" value="1"/>
</dbReference>
<feature type="transmembrane region" description="Helical" evidence="7">
    <location>
        <begin position="93"/>
        <end position="115"/>
    </location>
</feature>
<feature type="transmembrane region" description="Helical" evidence="7">
    <location>
        <begin position="349"/>
        <end position="373"/>
    </location>
</feature>
<dbReference type="GO" id="GO:0016020">
    <property type="term" value="C:membrane"/>
    <property type="evidence" value="ECO:0007669"/>
    <property type="project" value="UniProtKB-SubCell"/>
</dbReference>
<dbReference type="InterPro" id="IPR036259">
    <property type="entry name" value="MFS_trans_sf"/>
</dbReference>
<feature type="transmembrane region" description="Helical" evidence="7">
    <location>
        <begin position="249"/>
        <end position="271"/>
    </location>
</feature>
<feature type="transmembrane region" description="Helical" evidence="7">
    <location>
        <begin position="121"/>
        <end position="140"/>
    </location>
</feature>
<dbReference type="OMA" id="SMWLELK"/>
<dbReference type="Gene3D" id="1.20.1250.20">
    <property type="entry name" value="MFS general substrate transporter like domains"/>
    <property type="match status" value="1"/>
</dbReference>
<dbReference type="Proteomes" id="UP000825935">
    <property type="component" value="Chromosome 9"/>
</dbReference>
<evidence type="ECO:0000256" key="3">
    <source>
        <dbReference type="ARBA" id="ARBA00022692"/>
    </source>
</evidence>
<dbReference type="EMBL" id="CM035414">
    <property type="protein sequence ID" value="KAH7429167.1"/>
    <property type="molecule type" value="Genomic_DNA"/>
</dbReference>
<organism evidence="9 10">
    <name type="scientific">Ceratopteris richardii</name>
    <name type="common">Triangle waterfern</name>
    <dbReference type="NCBI Taxonomy" id="49495"/>
    <lineage>
        <taxon>Eukaryota</taxon>
        <taxon>Viridiplantae</taxon>
        <taxon>Streptophyta</taxon>
        <taxon>Embryophyta</taxon>
        <taxon>Tracheophyta</taxon>
        <taxon>Polypodiopsida</taxon>
        <taxon>Polypodiidae</taxon>
        <taxon>Polypodiales</taxon>
        <taxon>Pteridineae</taxon>
        <taxon>Pteridaceae</taxon>
        <taxon>Parkerioideae</taxon>
        <taxon>Ceratopteris</taxon>
    </lineage>
</organism>
<keyword evidence="2" id="KW-0813">Transport</keyword>
<evidence type="ECO:0000313" key="10">
    <source>
        <dbReference type="Proteomes" id="UP000825935"/>
    </source>
</evidence>
<dbReference type="PANTHER" id="PTHR23505:SF52">
    <property type="entry name" value="MAJOR FACILITATOR SUPERFAMILY PROTEIN"/>
    <property type="match status" value="1"/>
</dbReference>
<evidence type="ECO:0000256" key="4">
    <source>
        <dbReference type="ARBA" id="ARBA00022989"/>
    </source>
</evidence>
<dbReference type="AlphaFoldDB" id="A0A8T2U0B9"/>
<feature type="transmembrane region" description="Helical" evidence="7">
    <location>
        <begin position="161"/>
        <end position="182"/>
    </location>
</feature>
<evidence type="ECO:0000256" key="1">
    <source>
        <dbReference type="ARBA" id="ARBA00004141"/>
    </source>
</evidence>
<protein>
    <recommendedName>
        <fullName evidence="8">Major facilitator superfamily (MFS) profile domain-containing protein</fullName>
    </recommendedName>
</protein>
<accession>A0A8T2U0B9</accession>
<feature type="transmembrane region" description="Helical" evidence="7">
    <location>
        <begin position="188"/>
        <end position="206"/>
    </location>
</feature>
<sequence>MGSPNEDQGRGMIEEGERDWNRKLLRTLILVNLAGIMEKADEALLPGVYREIGISLHANPTRLGSLTLLRSIVQMLCFPLAAYLSINHNRIHVVAAGALFWAIATFFVGASTSFAEVAVSRALNGIGLAMVIPAIQSLVADAAEPDKRGLAFGWLQFTGNLGAVFGNIFSVLLASTTVFGLAGWRASFHILAAASAVAAFLVYRLAVDPRYKKGQNGTYYQNDPITASSALKETLNEAMFVIRIPTFRAIVAQGVAGTFPWAALSFAPMWLELIGFSHKVTAAIIGTFSMAGSVGGLLGGWLGDFSARISPNTGRIILAQFSSGIGIPLGAILLLILPLKSSSTAAFEYGAVFLITGLLISWCGTGTNNPIFAEIVPEKMRTSIYALDRSFESFLASFAPPVVGMLAEHVFGFVTSSHKSETTDITPDKMNAKALGKALFSAYAIPFTICSLLYSILYWTYPKDRDAARAVIEIDKEVSPGITESYNLKPGYFSLQYDEPEKANNIIIKDKSTELQHILSDT</sequence>
<dbReference type="InterPro" id="IPR011701">
    <property type="entry name" value="MFS"/>
</dbReference>
<dbReference type="InterPro" id="IPR020846">
    <property type="entry name" value="MFS_dom"/>
</dbReference>
<comment type="subcellular location">
    <subcellularLocation>
        <location evidence="1">Membrane</location>
        <topology evidence="1">Multi-pass membrane protein</topology>
    </subcellularLocation>
</comment>
<evidence type="ECO:0000313" key="9">
    <source>
        <dbReference type="EMBL" id="KAH7429167.1"/>
    </source>
</evidence>
<dbReference type="PROSITE" id="PS50850">
    <property type="entry name" value="MFS"/>
    <property type="match status" value="1"/>
</dbReference>
<keyword evidence="4 7" id="KW-1133">Transmembrane helix</keyword>
<dbReference type="InterPro" id="IPR044770">
    <property type="entry name" value="MFS_spinster-like"/>
</dbReference>
<dbReference type="OrthoDB" id="440755at2759"/>
<feature type="transmembrane region" description="Helical" evidence="7">
    <location>
        <begin position="434"/>
        <end position="459"/>
    </location>
</feature>
<feature type="transmembrane region" description="Helical" evidence="7">
    <location>
        <begin position="394"/>
        <end position="414"/>
    </location>
</feature>
<name>A0A8T2U0B9_CERRI</name>
<keyword evidence="10" id="KW-1185">Reference proteome</keyword>